<feature type="chain" id="PRO_5025504384" description="Immunoglobulin domain-containing protein" evidence="2">
    <location>
        <begin position="24"/>
        <end position="177"/>
    </location>
</feature>
<feature type="domain" description="Immunoglobulin" evidence="3">
    <location>
        <begin position="23"/>
        <end position="121"/>
    </location>
</feature>
<sequence>LGFFIFNLCLLFTLKLSCICVFGESVSVMEGDSVTLHTDLTKIHKHDDILWYFGPKMDLFLIAKIYREKQIVDGRFRDRLKLDHQTGSLTITNITTQHTGLYEVKIGGARRSTKTFSVSVYGVIDISQSYNGLPLVYIVLISAGAAGALLIAVALGIFCICRKQRKREQQGKYFLLL</sequence>
<proteinExistence type="predicted"/>
<keyword evidence="1" id="KW-1133">Transmembrane helix</keyword>
<reference evidence="4" key="2">
    <citation type="submission" date="2025-09" db="UniProtKB">
        <authorList>
            <consortium name="Ensembl"/>
        </authorList>
    </citation>
    <scope>IDENTIFICATION</scope>
</reference>
<keyword evidence="1" id="KW-0812">Transmembrane</keyword>
<evidence type="ECO:0000313" key="5">
    <source>
        <dbReference type="Proteomes" id="UP000472260"/>
    </source>
</evidence>
<dbReference type="Gene3D" id="2.60.40.10">
    <property type="entry name" value="Immunoglobulins"/>
    <property type="match status" value="1"/>
</dbReference>
<evidence type="ECO:0000259" key="3">
    <source>
        <dbReference type="SMART" id="SM00409"/>
    </source>
</evidence>
<dbReference type="AlphaFoldDB" id="A0A671R1A5"/>
<feature type="signal peptide" evidence="2">
    <location>
        <begin position="1"/>
        <end position="23"/>
    </location>
</feature>
<dbReference type="SUPFAM" id="SSF48726">
    <property type="entry name" value="Immunoglobulin"/>
    <property type="match status" value="1"/>
</dbReference>
<dbReference type="Proteomes" id="UP000472260">
    <property type="component" value="Unassembled WGS sequence"/>
</dbReference>
<accession>A0A671R1A5</accession>
<keyword evidence="1" id="KW-0472">Membrane</keyword>
<evidence type="ECO:0000256" key="1">
    <source>
        <dbReference type="SAM" id="Phobius"/>
    </source>
</evidence>
<dbReference type="PANTHER" id="PTHR21063">
    <property type="entry name" value="LFA-3"/>
    <property type="match status" value="1"/>
</dbReference>
<dbReference type="Ensembl" id="ENSSANT00000081721.1">
    <property type="protein sequence ID" value="ENSSANP00000076888.1"/>
    <property type="gene ID" value="ENSSANG00000038289.1"/>
</dbReference>
<dbReference type="SMART" id="SM00409">
    <property type="entry name" value="IG"/>
    <property type="match status" value="1"/>
</dbReference>
<reference evidence="4" key="1">
    <citation type="submission" date="2025-08" db="UniProtKB">
        <authorList>
            <consortium name="Ensembl"/>
        </authorList>
    </citation>
    <scope>IDENTIFICATION</scope>
</reference>
<dbReference type="InterPro" id="IPR003599">
    <property type="entry name" value="Ig_sub"/>
</dbReference>
<dbReference type="InterPro" id="IPR036179">
    <property type="entry name" value="Ig-like_dom_sf"/>
</dbReference>
<dbReference type="Pfam" id="PF07686">
    <property type="entry name" value="V-set"/>
    <property type="match status" value="1"/>
</dbReference>
<protein>
    <recommendedName>
        <fullName evidence="3">Immunoglobulin domain-containing protein</fullName>
    </recommendedName>
</protein>
<keyword evidence="5" id="KW-1185">Reference proteome</keyword>
<dbReference type="PANTHER" id="PTHR21063:SF4">
    <property type="entry name" value="CD48 ANTIGEN-RELATED"/>
    <property type="match status" value="1"/>
</dbReference>
<dbReference type="InterPro" id="IPR013783">
    <property type="entry name" value="Ig-like_fold"/>
</dbReference>
<dbReference type="InterPro" id="IPR013106">
    <property type="entry name" value="Ig_V-set"/>
</dbReference>
<keyword evidence="2" id="KW-0732">Signal</keyword>
<organism evidence="4 5">
    <name type="scientific">Sinocyclocheilus anshuiensis</name>
    <dbReference type="NCBI Taxonomy" id="1608454"/>
    <lineage>
        <taxon>Eukaryota</taxon>
        <taxon>Metazoa</taxon>
        <taxon>Chordata</taxon>
        <taxon>Craniata</taxon>
        <taxon>Vertebrata</taxon>
        <taxon>Euteleostomi</taxon>
        <taxon>Actinopterygii</taxon>
        <taxon>Neopterygii</taxon>
        <taxon>Teleostei</taxon>
        <taxon>Ostariophysi</taxon>
        <taxon>Cypriniformes</taxon>
        <taxon>Cyprinidae</taxon>
        <taxon>Cyprininae</taxon>
        <taxon>Sinocyclocheilus</taxon>
    </lineage>
</organism>
<evidence type="ECO:0000256" key="2">
    <source>
        <dbReference type="SAM" id="SignalP"/>
    </source>
</evidence>
<name>A0A671R1A5_9TELE</name>
<evidence type="ECO:0000313" key="4">
    <source>
        <dbReference type="Ensembl" id="ENSSANP00000076888.1"/>
    </source>
</evidence>
<feature type="transmembrane region" description="Helical" evidence="1">
    <location>
        <begin position="135"/>
        <end position="160"/>
    </location>
</feature>